<comment type="caution">
    <text evidence="1">The sequence shown here is derived from an EMBL/GenBank/DDBJ whole genome shotgun (WGS) entry which is preliminary data.</text>
</comment>
<accession>A0ABR4HAU0</accession>
<organism evidence="1 2">
    <name type="scientific">Aspergillus cavernicola</name>
    <dbReference type="NCBI Taxonomy" id="176166"/>
    <lineage>
        <taxon>Eukaryota</taxon>
        <taxon>Fungi</taxon>
        <taxon>Dikarya</taxon>
        <taxon>Ascomycota</taxon>
        <taxon>Pezizomycotina</taxon>
        <taxon>Eurotiomycetes</taxon>
        <taxon>Eurotiomycetidae</taxon>
        <taxon>Eurotiales</taxon>
        <taxon>Aspergillaceae</taxon>
        <taxon>Aspergillus</taxon>
        <taxon>Aspergillus subgen. Nidulantes</taxon>
    </lineage>
</organism>
<sequence>MQIPAPHRCTVCWLRRATCSMVSQITRTACSVADWGTSVGASTSCGRSCWCTSYK</sequence>
<reference evidence="1 2" key="1">
    <citation type="submission" date="2024-07" db="EMBL/GenBank/DDBJ databases">
        <title>Section-level genome sequencing and comparative genomics of Aspergillus sections Usti and Cavernicolus.</title>
        <authorList>
            <consortium name="Lawrence Berkeley National Laboratory"/>
            <person name="Nybo J.L."/>
            <person name="Vesth T.C."/>
            <person name="Theobald S."/>
            <person name="Frisvad J.C."/>
            <person name="Larsen T.O."/>
            <person name="Kjaerboelling I."/>
            <person name="Rothschild-Mancinelli K."/>
            <person name="Lyhne E.K."/>
            <person name="Kogle M.E."/>
            <person name="Barry K."/>
            <person name="Clum A."/>
            <person name="Na H."/>
            <person name="Ledsgaard L."/>
            <person name="Lin J."/>
            <person name="Lipzen A."/>
            <person name="Kuo A."/>
            <person name="Riley R."/>
            <person name="Mondo S."/>
            <person name="LaButti K."/>
            <person name="Haridas S."/>
            <person name="Pangalinan J."/>
            <person name="Salamov A.A."/>
            <person name="Simmons B.A."/>
            <person name="Magnuson J.K."/>
            <person name="Chen J."/>
            <person name="Drula E."/>
            <person name="Henrissat B."/>
            <person name="Wiebenga A."/>
            <person name="Lubbers R.J."/>
            <person name="Gomes A.C."/>
            <person name="Makela M.R."/>
            <person name="Stajich J."/>
            <person name="Grigoriev I.V."/>
            <person name="Mortensen U.H."/>
            <person name="De vries R.P."/>
            <person name="Baker S.E."/>
            <person name="Andersen M.R."/>
        </authorList>
    </citation>
    <scope>NUCLEOTIDE SEQUENCE [LARGE SCALE GENOMIC DNA]</scope>
    <source>
        <strain evidence="1 2">CBS 600.67</strain>
    </source>
</reference>
<dbReference type="EMBL" id="JBFXLS010000183">
    <property type="protein sequence ID" value="KAL2812354.1"/>
    <property type="molecule type" value="Genomic_DNA"/>
</dbReference>
<evidence type="ECO:0000313" key="2">
    <source>
        <dbReference type="Proteomes" id="UP001610335"/>
    </source>
</evidence>
<name>A0ABR4HAU0_9EURO</name>
<dbReference type="Proteomes" id="UP001610335">
    <property type="component" value="Unassembled WGS sequence"/>
</dbReference>
<proteinExistence type="predicted"/>
<gene>
    <name evidence="1" type="ORF">BDW59DRAFT_41551</name>
</gene>
<protein>
    <submittedName>
        <fullName evidence="1">Uncharacterized protein</fullName>
    </submittedName>
</protein>
<keyword evidence="2" id="KW-1185">Reference proteome</keyword>
<evidence type="ECO:0000313" key="1">
    <source>
        <dbReference type="EMBL" id="KAL2812354.1"/>
    </source>
</evidence>